<feature type="compositionally biased region" description="Polar residues" evidence="1">
    <location>
        <begin position="109"/>
        <end position="125"/>
    </location>
</feature>
<feature type="transmembrane region" description="Helical" evidence="2">
    <location>
        <begin position="28"/>
        <end position="53"/>
    </location>
</feature>
<evidence type="ECO:0000256" key="1">
    <source>
        <dbReference type="SAM" id="MobiDB-lite"/>
    </source>
</evidence>
<dbReference type="GO" id="GO:0004222">
    <property type="term" value="F:metalloendopeptidase activity"/>
    <property type="evidence" value="ECO:0007669"/>
    <property type="project" value="TreeGrafter"/>
</dbReference>
<dbReference type="InterPro" id="IPR050570">
    <property type="entry name" value="Cell_wall_metabolism_enzyme"/>
</dbReference>
<dbReference type="PANTHER" id="PTHR21666">
    <property type="entry name" value="PEPTIDASE-RELATED"/>
    <property type="match status" value="1"/>
</dbReference>
<dbReference type="InterPro" id="IPR016047">
    <property type="entry name" value="M23ase_b-sheet_dom"/>
</dbReference>
<dbReference type="KEGG" id="taci:TDSAC_0207"/>
<evidence type="ECO:0000313" key="4">
    <source>
        <dbReference type="EMBL" id="AWB09593.1"/>
    </source>
</evidence>
<gene>
    <name evidence="4" type="ORF">TDSAC_0207</name>
</gene>
<dbReference type="Gene3D" id="2.70.70.10">
    <property type="entry name" value="Glucose Permease (Domain IIA)"/>
    <property type="match status" value="1"/>
</dbReference>
<keyword evidence="2" id="KW-1133">Transmembrane helix</keyword>
<evidence type="ECO:0000256" key="2">
    <source>
        <dbReference type="SAM" id="Phobius"/>
    </source>
</evidence>
<dbReference type="InterPro" id="IPR011055">
    <property type="entry name" value="Dup_hybrid_motif"/>
</dbReference>
<evidence type="ECO:0000259" key="3">
    <source>
        <dbReference type="Pfam" id="PF01551"/>
    </source>
</evidence>
<sequence length="314" mass="35160">MPKKLNDEITFMIVPHSGHTPFSFKIRWGVLVFFLSVLFFGALFVIWTFILALSVNSRLSDYQILKFQNARQSEEIRQLKVESEALKKDIKRLSDEEKELRKNLGISEPSDQNSKVKSDQSSSIEGIRQDNSIELSLLFSSSADPRFINIKNDLSIIRTQLSYRERSFNQVAQIAKRKINEYASFPTGFPADGVITSYFGYRPAFGDFHPGIDVAAGYGSPIYATGDGVVVFAGWYLSGYGLTVIIDHGNGYETLYAHDSSFAVKVGQRVKKNQVIAYIGLTGFTTGPHVHYEVHHYGRVINPMSVIGANPAEL</sequence>
<keyword evidence="2" id="KW-0812">Transmembrane</keyword>
<protein>
    <submittedName>
        <fullName evidence="4">Peptidase family M23</fullName>
    </submittedName>
</protein>
<reference evidence="4 5" key="1">
    <citation type="submission" date="2017-04" db="EMBL/GenBank/DDBJ databases">
        <title>Genomic insights into metabolism of Thermodesulfobium acidiphilum.</title>
        <authorList>
            <person name="Toshchakov S.V."/>
            <person name="Frolov E.N."/>
            <person name="Kublanov I.V."/>
            <person name="Samarov N.I."/>
            <person name="Novikov A."/>
            <person name="Lebedinsky A.V."/>
            <person name="Bonch-Osmolovskaya E.A."/>
            <person name="Chernyh N.A."/>
        </authorList>
    </citation>
    <scope>NUCLEOTIDE SEQUENCE [LARGE SCALE GENOMIC DNA]</scope>
    <source>
        <strain evidence="4 5">3127-1</strain>
    </source>
</reference>
<dbReference type="AlphaFoldDB" id="A0A2R4VYH8"/>
<dbReference type="Proteomes" id="UP000244792">
    <property type="component" value="Chromosome"/>
</dbReference>
<evidence type="ECO:0000313" key="5">
    <source>
        <dbReference type="Proteomes" id="UP000244792"/>
    </source>
</evidence>
<dbReference type="PANTHER" id="PTHR21666:SF270">
    <property type="entry name" value="MUREIN HYDROLASE ACTIVATOR ENVC"/>
    <property type="match status" value="1"/>
</dbReference>
<proteinExistence type="predicted"/>
<name>A0A2R4VYH8_THEAF</name>
<feature type="region of interest" description="Disordered" evidence="1">
    <location>
        <begin position="102"/>
        <end position="125"/>
    </location>
</feature>
<dbReference type="CDD" id="cd12797">
    <property type="entry name" value="M23_peptidase"/>
    <property type="match status" value="1"/>
</dbReference>
<dbReference type="Pfam" id="PF01551">
    <property type="entry name" value="Peptidase_M23"/>
    <property type="match status" value="1"/>
</dbReference>
<keyword evidence="5" id="KW-1185">Reference proteome</keyword>
<dbReference type="EMBL" id="CP020921">
    <property type="protein sequence ID" value="AWB09593.1"/>
    <property type="molecule type" value="Genomic_DNA"/>
</dbReference>
<dbReference type="CDD" id="cd22249">
    <property type="entry name" value="UDM1_RNF168_RNF169-like"/>
    <property type="match status" value="1"/>
</dbReference>
<dbReference type="RefSeq" id="WP_108308089.1">
    <property type="nucleotide sequence ID" value="NZ_CP020921.1"/>
</dbReference>
<accession>A0A2R4VYH8</accession>
<keyword evidence="2" id="KW-0472">Membrane</keyword>
<organism evidence="4 5">
    <name type="scientific">Thermodesulfobium acidiphilum</name>
    <dbReference type="NCBI Taxonomy" id="1794699"/>
    <lineage>
        <taxon>Bacteria</taxon>
        <taxon>Pseudomonadati</taxon>
        <taxon>Thermodesulfobiota</taxon>
        <taxon>Thermodesulfobiia</taxon>
        <taxon>Thermodesulfobiales</taxon>
        <taxon>Thermodesulfobiaceae</taxon>
        <taxon>Thermodesulfobium</taxon>
    </lineage>
</organism>
<feature type="domain" description="M23ase beta-sheet core" evidence="3">
    <location>
        <begin position="208"/>
        <end position="303"/>
    </location>
</feature>
<dbReference type="OrthoDB" id="9809488at2"/>
<dbReference type="SUPFAM" id="SSF51261">
    <property type="entry name" value="Duplicated hybrid motif"/>
    <property type="match status" value="1"/>
</dbReference>